<feature type="transmembrane region" description="Helical" evidence="8">
    <location>
        <begin position="132"/>
        <end position="152"/>
    </location>
</feature>
<dbReference type="CDD" id="cd16922">
    <property type="entry name" value="HATPase_EvgS-ArcB-TorS-like"/>
    <property type="match status" value="1"/>
</dbReference>
<dbReference type="GO" id="GO:0000155">
    <property type="term" value="F:phosphorelay sensor kinase activity"/>
    <property type="evidence" value="ECO:0007669"/>
    <property type="project" value="InterPro"/>
</dbReference>
<evidence type="ECO:0000256" key="8">
    <source>
        <dbReference type="SAM" id="Phobius"/>
    </source>
</evidence>
<evidence type="ECO:0000256" key="1">
    <source>
        <dbReference type="ARBA" id="ARBA00000085"/>
    </source>
</evidence>
<feature type="region of interest" description="Disordered" evidence="7">
    <location>
        <begin position="442"/>
        <end position="480"/>
    </location>
</feature>
<dbReference type="PANTHER" id="PTHR43047">
    <property type="entry name" value="TWO-COMPONENT HISTIDINE PROTEIN KINASE"/>
    <property type="match status" value="1"/>
</dbReference>
<dbReference type="FunFam" id="3.30.565.10:FF:000010">
    <property type="entry name" value="Sensor histidine kinase RcsC"/>
    <property type="match status" value="1"/>
</dbReference>
<dbReference type="GO" id="GO:0009927">
    <property type="term" value="F:histidine phosphotransfer kinase activity"/>
    <property type="evidence" value="ECO:0007669"/>
    <property type="project" value="TreeGrafter"/>
</dbReference>
<feature type="domain" description="Histidine kinase" evidence="9">
    <location>
        <begin position="219"/>
        <end position="440"/>
    </location>
</feature>
<feature type="compositionally biased region" description="Basic and acidic residues" evidence="7">
    <location>
        <begin position="442"/>
        <end position="451"/>
    </location>
</feature>
<keyword evidence="8" id="KW-0812">Transmembrane</keyword>
<dbReference type="Gene3D" id="1.10.287.130">
    <property type="match status" value="1"/>
</dbReference>
<dbReference type="InterPro" id="IPR003661">
    <property type="entry name" value="HisK_dim/P_dom"/>
</dbReference>
<evidence type="ECO:0000256" key="4">
    <source>
        <dbReference type="ARBA" id="ARBA00022679"/>
    </source>
</evidence>
<protein>
    <recommendedName>
        <fullName evidence="2">histidine kinase</fullName>
        <ecNumber evidence="2">2.7.13.3</ecNumber>
    </recommendedName>
</protein>
<keyword evidence="4" id="KW-0808">Transferase</keyword>
<evidence type="ECO:0000256" key="3">
    <source>
        <dbReference type="ARBA" id="ARBA00022553"/>
    </source>
</evidence>
<dbReference type="EC" id="2.7.13.3" evidence="2"/>
<dbReference type="SUPFAM" id="SSF47384">
    <property type="entry name" value="Homodimeric domain of signal transducing histidine kinase"/>
    <property type="match status" value="1"/>
</dbReference>
<dbReference type="SMART" id="SM00387">
    <property type="entry name" value="HATPase_c"/>
    <property type="match status" value="1"/>
</dbReference>
<keyword evidence="5" id="KW-0418">Kinase</keyword>
<reference evidence="10" key="1">
    <citation type="journal article" date="2020" name="mSystems">
        <title>Genome- and Community-Level Interaction Insights into Carbon Utilization and Element Cycling Functions of Hydrothermarchaeota in Hydrothermal Sediment.</title>
        <authorList>
            <person name="Zhou Z."/>
            <person name="Liu Y."/>
            <person name="Xu W."/>
            <person name="Pan J."/>
            <person name="Luo Z.H."/>
            <person name="Li M."/>
        </authorList>
    </citation>
    <scope>NUCLEOTIDE SEQUENCE [LARGE SCALE GENOMIC DNA]</scope>
    <source>
        <strain evidence="10">HyVt-485</strain>
    </source>
</reference>
<feature type="transmembrane region" description="Helical" evidence="8">
    <location>
        <begin position="81"/>
        <end position="101"/>
    </location>
</feature>
<dbReference type="InterPro" id="IPR004358">
    <property type="entry name" value="Sig_transdc_His_kin-like_C"/>
</dbReference>
<comment type="caution">
    <text evidence="10">The sequence shown here is derived from an EMBL/GenBank/DDBJ whole genome shotgun (WGS) entry which is preliminary data.</text>
</comment>
<evidence type="ECO:0000256" key="5">
    <source>
        <dbReference type="ARBA" id="ARBA00022777"/>
    </source>
</evidence>
<dbReference type="CDD" id="cd00082">
    <property type="entry name" value="HisKA"/>
    <property type="match status" value="1"/>
</dbReference>
<dbReference type="InterPro" id="IPR005467">
    <property type="entry name" value="His_kinase_dom"/>
</dbReference>
<keyword evidence="8" id="KW-0472">Membrane</keyword>
<dbReference type="InterPro" id="IPR036097">
    <property type="entry name" value="HisK_dim/P_sf"/>
</dbReference>
<name>A0A7C5QQ24_9PROT</name>
<feature type="transmembrane region" description="Helical" evidence="8">
    <location>
        <begin position="172"/>
        <end position="189"/>
    </location>
</feature>
<organism evidence="10">
    <name type="scientific">Hellea balneolensis</name>
    <dbReference type="NCBI Taxonomy" id="287478"/>
    <lineage>
        <taxon>Bacteria</taxon>
        <taxon>Pseudomonadati</taxon>
        <taxon>Pseudomonadota</taxon>
        <taxon>Alphaproteobacteria</taxon>
        <taxon>Maricaulales</taxon>
        <taxon>Robiginitomaculaceae</taxon>
        <taxon>Hellea</taxon>
    </lineage>
</organism>
<dbReference type="GO" id="GO:0005886">
    <property type="term" value="C:plasma membrane"/>
    <property type="evidence" value="ECO:0007669"/>
    <property type="project" value="TreeGrafter"/>
</dbReference>
<dbReference type="Pfam" id="PF00512">
    <property type="entry name" value="HisKA"/>
    <property type="match status" value="1"/>
</dbReference>
<dbReference type="EMBL" id="DRMJ01000385">
    <property type="protein sequence ID" value="HHL43421.1"/>
    <property type="molecule type" value="Genomic_DNA"/>
</dbReference>
<evidence type="ECO:0000313" key="10">
    <source>
        <dbReference type="EMBL" id="HHL43421.1"/>
    </source>
</evidence>
<keyword evidence="6" id="KW-0902">Two-component regulatory system</keyword>
<dbReference type="Proteomes" id="UP000885830">
    <property type="component" value="Unassembled WGS sequence"/>
</dbReference>
<feature type="transmembrane region" description="Helical" evidence="8">
    <location>
        <begin position="55"/>
        <end position="74"/>
    </location>
</feature>
<accession>A0A7C5QQ24</accession>
<dbReference type="PROSITE" id="PS50109">
    <property type="entry name" value="HIS_KIN"/>
    <property type="match status" value="1"/>
</dbReference>
<dbReference type="AlphaFoldDB" id="A0A7C5QQ24"/>
<dbReference type="PRINTS" id="PR00344">
    <property type="entry name" value="BCTRLSENSOR"/>
</dbReference>
<evidence type="ECO:0000256" key="6">
    <source>
        <dbReference type="ARBA" id="ARBA00023012"/>
    </source>
</evidence>
<evidence type="ECO:0000256" key="2">
    <source>
        <dbReference type="ARBA" id="ARBA00012438"/>
    </source>
</evidence>
<sequence length="480" mass="52658">MKPILQKIDRLLRIDILTRTSDSMRARAVYSIALVFLFSQVFNLGLMWYTYGHWTLDHTIALIVMAAVSVATLGLRYTKKFALFAGFFSCLFIGAIASSAIQDFTGINSSLIIFLLLGAVINGFISGWRAVMAFGLASIGFIWYLYFVSISAPTGSLFDPNLFQARILQRSIQTTIAMSLATLIVAFASHQMHSAFYMLEEKIDEVEKVSGQRSQFLANMSHEIRTPLNGIMGFCDLLKKTSLSVQQTQYATVVSKSADTLLAIVNDALELSKIDAGKFELNPQPFNLFSTVEAIVDLYQPVAIDNGLLLAAQLPKELPREYIGDEKKIRQALNLLVSNAIKFTDEGTVHISLSRCYDVTSGQNVCVSVIDTGVGIAEENFEKIFERFSQLDNSLARTADGTGLGLSLCKEIVEHMGGRIKVASVVGEGTKFTLALNLPPVENKKKSKPETSPKLSSSLRKPPKGIELETVGVNHTKSAA</sequence>
<comment type="catalytic activity">
    <reaction evidence="1">
        <text>ATP + protein L-histidine = ADP + protein N-phospho-L-histidine.</text>
        <dbReference type="EC" id="2.7.13.3"/>
    </reaction>
</comment>
<feature type="transmembrane region" description="Helical" evidence="8">
    <location>
        <begin position="28"/>
        <end position="49"/>
    </location>
</feature>
<feature type="transmembrane region" description="Helical" evidence="8">
    <location>
        <begin position="107"/>
        <end position="125"/>
    </location>
</feature>
<proteinExistence type="predicted"/>
<gene>
    <name evidence="10" type="ORF">ENJ42_07385</name>
</gene>
<dbReference type="InterPro" id="IPR003594">
    <property type="entry name" value="HATPase_dom"/>
</dbReference>
<dbReference type="InterPro" id="IPR036890">
    <property type="entry name" value="HATPase_C_sf"/>
</dbReference>
<evidence type="ECO:0000256" key="7">
    <source>
        <dbReference type="SAM" id="MobiDB-lite"/>
    </source>
</evidence>
<dbReference type="SUPFAM" id="SSF55874">
    <property type="entry name" value="ATPase domain of HSP90 chaperone/DNA topoisomerase II/histidine kinase"/>
    <property type="match status" value="1"/>
</dbReference>
<evidence type="ECO:0000259" key="9">
    <source>
        <dbReference type="PROSITE" id="PS50109"/>
    </source>
</evidence>
<dbReference type="PANTHER" id="PTHR43047:SF72">
    <property type="entry name" value="OSMOSENSING HISTIDINE PROTEIN KINASE SLN1"/>
    <property type="match status" value="1"/>
</dbReference>
<dbReference type="Pfam" id="PF02518">
    <property type="entry name" value="HATPase_c"/>
    <property type="match status" value="1"/>
</dbReference>
<dbReference type="SMART" id="SM00388">
    <property type="entry name" value="HisKA"/>
    <property type="match status" value="1"/>
</dbReference>
<keyword evidence="3" id="KW-0597">Phosphoprotein</keyword>
<dbReference type="Gene3D" id="3.30.565.10">
    <property type="entry name" value="Histidine kinase-like ATPase, C-terminal domain"/>
    <property type="match status" value="1"/>
</dbReference>
<keyword evidence="8" id="KW-1133">Transmembrane helix</keyword>